<dbReference type="Gene3D" id="1.20.1250.20">
    <property type="entry name" value="MFS general substrate transporter like domains"/>
    <property type="match status" value="1"/>
</dbReference>
<keyword evidence="9" id="KW-1185">Reference proteome</keyword>
<feature type="domain" description="Major facilitator superfamily (MFS) profile" evidence="7">
    <location>
        <begin position="22"/>
        <end position="425"/>
    </location>
</feature>
<sequence length="435" mass="46544">MSSPTSLPEVQATFVAQRRALTLLLLTLAYFFSYMDRQILAILNEDIIRDLHLSDAQMGMLGGLAFAIFYAGLGIPVAWLADRSNRVRIIAIALAIWSAFTAAGGLATNFWQLLGARIGVGIGEAGSSPPSHSIIADLYPPEKRASALSIYSLGVGLGAAFGTIIGGVVATKYGWRVAMYVIGLPGLLLALIIWLVVPEPKRGLSDAQVAMEDTKPTLADGFATLFSNRAALHLIAGFTLTSMIGYGHTAFGPAYLMRSFAFTKLDIALKIAPAAAVILGIAAIASGKLADRLTRERGLYAQSTMVAVLKTCALPFTITYCLASTTQLAVGAYFVAIFFSTAYLGVTFALIQSEAPVRLRATWAAIMLLINNMIGLGIGPMAVGAISDALKPTYGTESLRYAMFTFAAITPWAIFHYWRAGVLLKRKWAERQATI</sequence>
<feature type="transmembrane region" description="Helical" evidence="6">
    <location>
        <begin position="177"/>
        <end position="197"/>
    </location>
</feature>
<dbReference type="PANTHER" id="PTHR23505">
    <property type="entry name" value="SPINSTER"/>
    <property type="match status" value="1"/>
</dbReference>
<feature type="transmembrane region" description="Helical" evidence="6">
    <location>
        <begin position="363"/>
        <end position="386"/>
    </location>
</feature>
<dbReference type="GO" id="GO:0016020">
    <property type="term" value="C:membrane"/>
    <property type="evidence" value="ECO:0007669"/>
    <property type="project" value="UniProtKB-SubCell"/>
</dbReference>
<evidence type="ECO:0000259" key="7">
    <source>
        <dbReference type="PROSITE" id="PS50850"/>
    </source>
</evidence>
<evidence type="ECO:0000313" key="8">
    <source>
        <dbReference type="EMBL" id="QDZ07159.1"/>
    </source>
</evidence>
<evidence type="ECO:0000256" key="3">
    <source>
        <dbReference type="ARBA" id="ARBA00022692"/>
    </source>
</evidence>
<dbReference type="Pfam" id="PF07690">
    <property type="entry name" value="MFS_1"/>
    <property type="match status" value="1"/>
</dbReference>
<feature type="transmembrane region" description="Helical" evidence="6">
    <location>
        <begin position="230"/>
        <end position="247"/>
    </location>
</feature>
<feature type="transmembrane region" description="Helical" evidence="6">
    <location>
        <begin position="20"/>
        <end position="37"/>
    </location>
</feature>
<evidence type="ECO:0000256" key="4">
    <source>
        <dbReference type="ARBA" id="ARBA00022989"/>
    </source>
</evidence>
<keyword evidence="2" id="KW-0813">Transport</keyword>
<dbReference type="PANTHER" id="PTHR23505:SF79">
    <property type="entry name" value="PROTEIN SPINSTER"/>
    <property type="match status" value="1"/>
</dbReference>
<keyword evidence="5 6" id="KW-0472">Membrane</keyword>
<dbReference type="AlphaFoldDB" id="A0A5B8LH16"/>
<dbReference type="PROSITE" id="PS50850">
    <property type="entry name" value="MFS"/>
    <property type="match status" value="1"/>
</dbReference>
<dbReference type="KEGG" id="spai:FPZ24_06430"/>
<evidence type="ECO:0000313" key="9">
    <source>
        <dbReference type="Proteomes" id="UP000315673"/>
    </source>
</evidence>
<proteinExistence type="predicted"/>
<dbReference type="InterPro" id="IPR036259">
    <property type="entry name" value="MFS_trans_sf"/>
</dbReference>
<evidence type="ECO:0000256" key="6">
    <source>
        <dbReference type="SAM" id="Phobius"/>
    </source>
</evidence>
<feature type="transmembrane region" description="Helical" evidence="6">
    <location>
        <begin position="267"/>
        <end position="287"/>
    </location>
</feature>
<dbReference type="SUPFAM" id="SSF103473">
    <property type="entry name" value="MFS general substrate transporter"/>
    <property type="match status" value="1"/>
</dbReference>
<dbReference type="InterPro" id="IPR011701">
    <property type="entry name" value="MFS"/>
</dbReference>
<dbReference type="CDD" id="cd17328">
    <property type="entry name" value="MFS_spinster_like"/>
    <property type="match status" value="1"/>
</dbReference>
<gene>
    <name evidence="8" type="ORF">FPZ24_06430</name>
</gene>
<name>A0A5B8LH16_9SPHN</name>
<feature type="transmembrane region" description="Helical" evidence="6">
    <location>
        <begin position="148"/>
        <end position="171"/>
    </location>
</feature>
<feature type="transmembrane region" description="Helical" evidence="6">
    <location>
        <begin position="87"/>
        <end position="107"/>
    </location>
</feature>
<dbReference type="EMBL" id="CP042306">
    <property type="protein sequence ID" value="QDZ07159.1"/>
    <property type="molecule type" value="Genomic_DNA"/>
</dbReference>
<keyword evidence="3 6" id="KW-0812">Transmembrane</keyword>
<dbReference type="InterPro" id="IPR020846">
    <property type="entry name" value="MFS_dom"/>
</dbReference>
<dbReference type="RefSeq" id="WP_146570304.1">
    <property type="nucleotide sequence ID" value="NZ_CP042306.1"/>
</dbReference>
<comment type="subcellular location">
    <subcellularLocation>
        <location evidence="1">Membrane</location>
        <topology evidence="1">Multi-pass membrane protein</topology>
    </subcellularLocation>
</comment>
<feature type="transmembrane region" description="Helical" evidence="6">
    <location>
        <begin position="330"/>
        <end position="351"/>
    </location>
</feature>
<feature type="transmembrane region" description="Helical" evidence="6">
    <location>
        <begin position="398"/>
        <end position="418"/>
    </location>
</feature>
<dbReference type="Proteomes" id="UP000315673">
    <property type="component" value="Chromosome"/>
</dbReference>
<protein>
    <submittedName>
        <fullName evidence="8">MFS transporter</fullName>
    </submittedName>
</protein>
<evidence type="ECO:0000256" key="1">
    <source>
        <dbReference type="ARBA" id="ARBA00004141"/>
    </source>
</evidence>
<reference evidence="8 9" key="1">
    <citation type="submission" date="2019-07" db="EMBL/GenBank/DDBJ databases">
        <title>Full genome sequence of Sphingomonas sp. 4R-6-7(HKS19).</title>
        <authorList>
            <person name="Im W.-T."/>
        </authorList>
    </citation>
    <scope>NUCLEOTIDE SEQUENCE [LARGE SCALE GENOMIC DNA]</scope>
    <source>
        <strain evidence="8 9">HKS19</strain>
    </source>
</reference>
<accession>A0A5B8LH16</accession>
<organism evidence="8 9">
    <name type="scientific">Sphingomonas panacisoli</name>
    <dbReference type="NCBI Taxonomy" id="1813879"/>
    <lineage>
        <taxon>Bacteria</taxon>
        <taxon>Pseudomonadati</taxon>
        <taxon>Pseudomonadota</taxon>
        <taxon>Alphaproteobacteria</taxon>
        <taxon>Sphingomonadales</taxon>
        <taxon>Sphingomonadaceae</taxon>
        <taxon>Sphingomonas</taxon>
    </lineage>
</organism>
<keyword evidence="4 6" id="KW-1133">Transmembrane helix</keyword>
<dbReference type="InterPro" id="IPR044770">
    <property type="entry name" value="MFS_spinster-like"/>
</dbReference>
<evidence type="ECO:0000256" key="2">
    <source>
        <dbReference type="ARBA" id="ARBA00022448"/>
    </source>
</evidence>
<feature type="transmembrane region" description="Helical" evidence="6">
    <location>
        <begin position="58"/>
        <end position="81"/>
    </location>
</feature>
<dbReference type="GO" id="GO:0022857">
    <property type="term" value="F:transmembrane transporter activity"/>
    <property type="evidence" value="ECO:0007669"/>
    <property type="project" value="InterPro"/>
</dbReference>
<evidence type="ECO:0000256" key="5">
    <source>
        <dbReference type="ARBA" id="ARBA00023136"/>
    </source>
</evidence>
<dbReference type="OrthoDB" id="7442224at2"/>